<keyword evidence="3 7" id="KW-0812">Transmembrane</keyword>
<feature type="domain" description="ABC3 transporter permease C-terminal" evidence="8">
    <location>
        <begin position="286"/>
        <end position="402"/>
    </location>
</feature>
<dbReference type="GO" id="GO:0022857">
    <property type="term" value="F:transmembrane transporter activity"/>
    <property type="evidence" value="ECO:0007669"/>
    <property type="project" value="TreeGrafter"/>
</dbReference>
<feature type="transmembrane region" description="Helical" evidence="7">
    <location>
        <begin position="374"/>
        <end position="396"/>
    </location>
</feature>
<comment type="similarity">
    <text evidence="6">Belongs to the ABC-4 integral membrane protein family.</text>
</comment>
<reference evidence="10 11" key="1">
    <citation type="submission" date="2018-12" db="EMBL/GenBank/DDBJ databases">
        <title>Flammeovirga pectinis sp. nov., isolated from the gut of the Korean scallop, Patinopecten yessoensis.</title>
        <authorList>
            <person name="Bae J.-W."/>
            <person name="Jeong Y.-S."/>
            <person name="Kang W."/>
        </authorList>
    </citation>
    <scope>NUCLEOTIDE SEQUENCE [LARGE SCALE GENOMIC DNA]</scope>
    <source>
        <strain evidence="10 11">L12M1</strain>
    </source>
</reference>
<dbReference type="InterPro" id="IPR003838">
    <property type="entry name" value="ABC3_permease_C"/>
</dbReference>
<evidence type="ECO:0000256" key="2">
    <source>
        <dbReference type="ARBA" id="ARBA00022475"/>
    </source>
</evidence>
<evidence type="ECO:0000256" key="7">
    <source>
        <dbReference type="SAM" id="Phobius"/>
    </source>
</evidence>
<gene>
    <name evidence="10" type="ORF">EI427_20850</name>
</gene>
<dbReference type="EMBL" id="CP034563">
    <property type="protein sequence ID" value="AZQ64676.1"/>
    <property type="molecule type" value="Genomic_DNA"/>
</dbReference>
<keyword evidence="11" id="KW-1185">Reference proteome</keyword>
<evidence type="ECO:0000259" key="8">
    <source>
        <dbReference type="Pfam" id="PF02687"/>
    </source>
</evidence>
<evidence type="ECO:0000313" key="11">
    <source>
        <dbReference type="Proteomes" id="UP000267268"/>
    </source>
</evidence>
<keyword evidence="4 7" id="KW-1133">Transmembrane helix</keyword>
<dbReference type="InterPro" id="IPR025857">
    <property type="entry name" value="MacB_PCD"/>
</dbReference>
<comment type="subcellular location">
    <subcellularLocation>
        <location evidence="1">Cell membrane</location>
        <topology evidence="1">Multi-pass membrane protein</topology>
    </subcellularLocation>
</comment>
<dbReference type="Pfam" id="PF12704">
    <property type="entry name" value="MacB_PCD"/>
    <property type="match status" value="1"/>
</dbReference>
<name>A0A3Q9FRY3_9BACT</name>
<keyword evidence="5 7" id="KW-0472">Membrane</keyword>
<feature type="transmembrane region" description="Helical" evidence="7">
    <location>
        <begin position="20"/>
        <end position="40"/>
    </location>
</feature>
<evidence type="ECO:0000313" key="10">
    <source>
        <dbReference type="EMBL" id="AZQ64676.1"/>
    </source>
</evidence>
<dbReference type="Proteomes" id="UP000267268">
    <property type="component" value="Chromosome 2"/>
</dbReference>
<evidence type="ECO:0000256" key="6">
    <source>
        <dbReference type="ARBA" id="ARBA00038076"/>
    </source>
</evidence>
<proteinExistence type="inferred from homology"/>
<evidence type="ECO:0000259" key="9">
    <source>
        <dbReference type="Pfam" id="PF12704"/>
    </source>
</evidence>
<keyword evidence="2" id="KW-1003">Cell membrane</keyword>
<evidence type="ECO:0000256" key="3">
    <source>
        <dbReference type="ARBA" id="ARBA00022692"/>
    </source>
</evidence>
<dbReference type="GO" id="GO:0005886">
    <property type="term" value="C:plasma membrane"/>
    <property type="evidence" value="ECO:0007669"/>
    <property type="project" value="UniProtKB-SubCell"/>
</dbReference>
<dbReference type="Pfam" id="PF02687">
    <property type="entry name" value="FtsX"/>
    <property type="match status" value="1"/>
</dbReference>
<dbReference type="PANTHER" id="PTHR30572">
    <property type="entry name" value="MEMBRANE COMPONENT OF TRANSPORTER-RELATED"/>
    <property type="match status" value="1"/>
</dbReference>
<dbReference type="AlphaFoldDB" id="A0A3Q9FRY3"/>
<feature type="domain" description="MacB-like periplasmic core" evidence="9">
    <location>
        <begin position="19"/>
        <end position="203"/>
    </location>
</feature>
<protein>
    <submittedName>
        <fullName evidence="10">ABC transporter permease</fullName>
    </submittedName>
</protein>
<accession>A0A3Q9FRY3</accession>
<dbReference type="InterPro" id="IPR050250">
    <property type="entry name" value="Macrolide_Exporter_MacB"/>
</dbReference>
<dbReference type="OrthoDB" id="8740261at2"/>
<dbReference type="KEGG" id="fll:EI427_20850"/>
<evidence type="ECO:0000256" key="4">
    <source>
        <dbReference type="ARBA" id="ARBA00022989"/>
    </source>
</evidence>
<organism evidence="10 11">
    <name type="scientific">Flammeovirga pectinis</name>
    <dbReference type="NCBI Taxonomy" id="2494373"/>
    <lineage>
        <taxon>Bacteria</taxon>
        <taxon>Pseudomonadati</taxon>
        <taxon>Bacteroidota</taxon>
        <taxon>Cytophagia</taxon>
        <taxon>Cytophagales</taxon>
        <taxon>Flammeovirgaceae</taxon>
        <taxon>Flammeovirga</taxon>
    </lineage>
</organism>
<feature type="transmembrane region" description="Helical" evidence="7">
    <location>
        <begin position="280"/>
        <end position="302"/>
    </location>
</feature>
<sequence length="412" mass="46764">MKTYLKLAWHSLLKNPFFSFIILFGISITIMVVLFIGSILETSYGNNGAYKNIDNVLIAKDLKVIRTKDNGWSSSSFHYIVYKDYISNMTIPKEIALYENDGVGNLYYEDLGRKIERKNIDHRFTTIFPLDIVKGRGFIEEDITQYKKVILLTDQLAEDLFGEENPIGKKVKTYSDFYEVVGIVKQENKLRSEVYADIYTPIDINTPVNHEWHTFMGGVTVCMLFDNKDDLQMGVDEFNQIIATLPLDASKNESEITAKALTEKGWLFYQMLDVEDPKMYYVYVFIVALICLGIPALSLINLNITRVAERSSEIGIRKAFGASSIDLLKQLLIENLVTTLIGGIIGFILASLCIFLVNYFSWMGQNETLEINGILLVYGLTCTLLFSLLSGFYPALKISKFDIISSLKADKQ</sequence>
<feature type="transmembrane region" description="Helical" evidence="7">
    <location>
        <begin position="336"/>
        <end position="362"/>
    </location>
</feature>
<dbReference type="PANTHER" id="PTHR30572:SF4">
    <property type="entry name" value="ABC TRANSPORTER PERMEASE YTRF"/>
    <property type="match status" value="1"/>
</dbReference>
<evidence type="ECO:0000256" key="5">
    <source>
        <dbReference type="ARBA" id="ARBA00023136"/>
    </source>
</evidence>
<evidence type="ECO:0000256" key="1">
    <source>
        <dbReference type="ARBA" id="ARBA00004651"/>
    </source>
</evidence>
<dbReference type="RefSeq" id="WP_126618608.1">
    <property type="nucleotide sequence ID" value="NZ_CP034563.1"/>
</dbReference>